<reference evidence="3" key="1">
    <citation type="journal article" date="2019" name="Int. J. Syst. Evol. Microbiol.">
        <title>The Global Catalogue of Microorganisms (GCM) 10K type strain sequencing project: providing services to taxonomists for standard genome sequencing and annotation.</title>
        <authorList>
            <consortium name="The Broad Institute Genomics Platform"/>
            <consortium name="The Broad Institute Genome Sequencing Center for Infectious Disease"/>
            <person name="Wu L."/>
            <person name="Ma J."/>
        </authorList>
    </citation>
    <scope>NUCLEOTIDE SEQUENCE [LARGE SCALE GENOMIC DNA]</scope>
    <source>
        <strain evidence="3">VKM B-3159</strain>
    </source>
</reference>
<keyword evidence="1" id="KW-0732">Signal</keyword>
<dbReference type="Proteomes" id="UP001225906">
    <property type="component" value="Unassembled WGS sequence"/>
</dbReference>
<protein>
    <recommendedName>
        <fullName evidence="4">Lipoprotein</fullName>
    </recommendedName>
</protein>
<keyword evidence="3" id="KW-1185">Reference proteome</keyword>
<evidence type="ECO:0000256" key="1">
    <source>
        <dbReference type="SAM" id="SignalP"/>
    </source>
</evidence>
<feature type="signal peptide" evidence="1">
    <location>
        <begin position="1"/>
        <end position="24"/>
    </location>
</feature>
<gene>
    <name evidence="2" type="ORF">Q9291_05830</name>
</gene>
<accession>A0ABT9JS14</accession>
<evidence type="ECO:0000313" key="3">
    <source>
        <dbReference type="Proteomes" id="UP001225906"/>
    </source>
</evidence>
<dbReference type="PROSITE" id="PS51257">
    <property type="entry name" value="PROKAR_LIPOPROTEIN"/>
    <property type="match status" value="1"/>
</dbReference>
<comment type="caution">
    <text evidence="2">The sequence shown here is derived from an EMBL/GenBank/DDBJ whole genome shotgun (WGS) entry which is preliminary data.</text>
</comment>
<organism evidence="2 3">
    <name type="scientific">Methylophilus aquaticus</name>
    <dbReference type="NCBI Taxonomy" id="1971610"/>
    <lineage>
        <taxon>Bacteria</taxon>
        <taxon>Pseudomonadati</taxon>
        <taxon>Pseudomonadota</taxon>
        <taxon>Betaproteobacteria</taxon>
        <taxon>Nitrosomonadales</taxon>
        <taxon>Methylophilaceae</taxon>
        <taxon>Methylophilus</taxon>
    </lineage>
</organism>
<evidence type="ECO:0000313" key="2">
    <source>
        <dbReference type="EMBL" id="MDP8567361.1"/>
    </source>
</evidence>
<sequence length="176" mass="19692">MMKRVNLLLILGVALVISSLGGCATQPPQPVQIDRISPEQLAALVPPAQSTLSLQEIVSMRKQGKPDSEIIEAIKQSQSRYALSASEVLEWHQKGISKGVLDYMQQANALATQNAIADEINKREKARAEAEVKLKRERDMARLRSMDPWFYGGPGFYGGPWGYRPYWGGGMGWRYW</sequence>
<dbReference type="EMBL" id="JAVCAP010000012">
    <property type="protein sequence ID" value="MDP8567361.1"/>
    <property type="molecule type" value="Genomic_DNA"/>
</dbReference>
<feature type="chain" id="PRO_5046786797" description="Lipoprotein" evidence="1">
    <location>
        <begin position="25"/>
        <end position="176"/>
    </location>
</feature>
<name>A0ABT9JS14_9PROT</name>
<dbReference type="RefSeq" id="WP_306389085.1">
    <property type="nucleotide sequence ID" value="NZ_JAVCAP010000012.1"/>
</dbReference>
<proteinExistence type="predicted"/>
<evidence type="ECO:0008006" key="4">
    <source>
        <dbReference type="Google" id="ProtNLM"/>
    </source>
</evidence>